<dbReference type="PANTHER" id="PTHR34831:SF1">
    <property type="entry name" value="MIGRATION AND INVASION-INHIBITORY PROTEIN"/>
    <property type="match status" value="1"/>
</dbReference>
<dbReference type="GO" id="GO:0030336">
    <property type="term" value="P:negative regulation of cell migration"/>
    <property type="evidence" value="ECO:0007669"/>
    <property type="project" value="InterPro"/>
</dbReference>
<feature type="compositionally biased region" description="Low complexity" evidence="1">
    <location>
        <begin position="381"/>
        <end position="399"/>
    </location>
</feature>
<evidence type="ECO:0008006" key="4">
    <source>
        <dbReference type="Google" id="ProtNLM"/>
    </source>
</evidence>
<name>A0A0P7U351_SCLFO</name>
<dbReference type="GO" id="GO:0010972">
    <property type="term" value="P:negative regulation of G2/M transition of mitotic cell cycle"/>
    <property type="evidence" value="ECO:0007669"/>
    <property type="project" value="InterPro"/>
</dbReference>
<proteinExistence type="predicted"/>
<evidence type="ECO:0000313" key="3">
    <source>
        <dbReference type="Proteomes" id="UP000034805"/>
    </source>
</evidence>
<evidence type="ECO:0000256" key="1">
    <source>
        <dbReference type="SAM" id="MobiDB-lite"/>
    </source>
</evidence>
<dbReference type="EMBL" id="JARO02004419">
    <property type="protein sequence ID" value="KPP68568.1"/>
    <property type="molecule type" value="Genomic_DNA"/>
</dbReference>
<feature type="region of interest" description="Disordered" evidence="1">
    <location>
        <begin position="334"/>
        <end position="408"/>
    </location>
</feature>
<comment type="caution">
    <text evidence="2">The sequence shown here is derived from an EMBL/GenBank/DDBJ whole genome shotgun (WGS) entry which is preliminary data.</text>
</comment>
<accession>A0A0P7U351</accession>
<reference evidence="2 3" key="1">
    <citation type="submission" date="2015-08" db="EMBL/GenBank/DDBJ databases">
        <title>The genome of the Asian arowana (Scleropages formosus).</title>
        <authorList>
            <person name="Tan M.H."/>
            <person name="Gan H.M."/>
            <person name="Croft L.J."/>
            <person name="Austin C.M."/>
        </authorList>
    </citation>
    <scope>NUCLEOTIDE SEQUENCE [LARGE SCALE GENOMIC DNA]</scope>
    <source>
        <strain evidence="2">Aro1</strain>
    </source>
</reference>
<feature type="region of interest" description="Disordered" evidence="1">
    <location>
        <begin position="111"/>
        <end position="209"/>
    </location>
</feature>
<sequence length="408" mass="45710">MMMMCSPEALRGLRGKNRELLTQLKDHGKILRSLSGTWSHNASTNRVINESVRTLSKSQVVDTETNELDPITAAVPNNSERHAREDWKMSQGVFPAEQVLTLVQGHQGQGLARAALSRSQTHDPHETSAFRPLTLSIRGDQDKSQDAVECCLPKPSVPDRDIGQHSFPGHGDLLMDEGSSRSSQARKSEVRSNPSPQTHQSEKGDGHMGTLECRALEPLLGYDWIAGLLDVENSATEYSEQFFLDLQNFRRINRQECVNSRHTGINSRLFPTPLDFKAACPVCRMPKTQHPHTTAEPAFTRTSLQTYRRLADLQEANRQMSCFMFHVWPVPSSDPLHHYTPSGSDSERERERDGGEEHDGDSEREHNPEPVDGAAETKATPLSTRSRFPPFPSFVSSLVPEEKNDTNR</sequence>
<dbReference type="InterPro" id="IPR031466">
    <property type="entry name" value="MIIP"/>
</dbReference>
<organism evidence="2 3">
    <name type="scientific">Scleropages formosus</name>
    <name type="common">Asian bonytongue</name>
    <name type="synonym">Osteoglossum formosum</name>
    <dbReference type="NCBI Taxonomy" id="113540"/>
    <lineage>
        <taxon>Eukaryota</taxon>
        <taxon>Metazoa</taxon>
        <taxon>Chordata</taxon>
        <taxon>Craniata</taxon>
        <taxon>Vertebrata</taxon>
        <taxon>Euteleostomi</taxon>
        <taxon>Actinopterygii</taxon>
        <taxon>Neopterygii</taxon>
        <taxon>Teleostei</taxon>
        <taxon>Osteoglossocephala</taxon>
        <taxon>Osteoglossomorpha</taxon>
        <taxon>Osteoglossiformes</taxon>
        <taxon>Osteoglossidae</taxon>
        <taxon>Scleropages</taxon>
    </lineage>
</organism>
<dbReference type="PANTHER" id="PTHR34831">
    <property type="entry name" value="MIGRATION AND INVASION-INHIBITORY PROTEIN"/>
    <property type="match status" value="1"/>
</dbReference>
<feature type="compositionally biased region" description="Polar residues" evidence="1">
    <location>
        <begin position="180"/>
        <end position="199"/>
    </location>
</feature>
<protein>
    <recommendedName>
        <fullName evidence="4">Migration and invasion-inhibitory protein-like</fullName>
    </recommendedName>
</protein>
<feature type="compositionally biased region" description="Basic and acidic residues" evidence="1">
    <location>
        <begin position="345"/>
        <end position="369"/>
    </location>
</feature>
<evidence type="ECO:0000313" key="2">
    <source>
        <dbReference type="EMBL" id="KPP68568.1"/>
    </source>
</evidence>
<dbReference type="AlphaFoldDB" id="A0A0P7U351"/>
<gene>
    <name evidence="2" type="ORF">Z043_112742</name>
</gene>
<dbReference type="Proteomes" id="UP000034805">
    <property type="component" value="Unassembled WGS sequence"/>
</dbReference>
<dbReference type="Pfam" id="PF15734">
    <property type="entry name" value="MIIP"/>
    <property type="match status" value="2"/>
</dbReference>